<comment type="caution">
    <text evidence="1">The sequence shown here is derived from an EMBL/GenBank/DDBJ whole genome shotgun (WGS) entry which is preliminary data.</text>
</comment>
<dbReference type="RefSeq" id="WP_184963771.1">
    <property type="nucleotide sequence ID" value="NZ_JACHIN010000005.1"/>
</dbReference>
<protein>
    <submittedName>
        <fullName evidence="1">Uncharacterized protein</fullName>
    </submittedName>
</protein>
<keyword evidence="2" id="KW-1185">Reference proteome</keyword>
<reference evidence="1 2" key="1">
    <citation type="submission" date="2020-08" db="EMBL/GenBank/DDBJ databases">
        <title>Genomic Encyclopedia of Type Strains, Phase IV (KMG-IV): sequencing the most valuable type-strain genomes for metagenomic binning, comparative biology and taxonomic classification.</title>
        <authorList>
            <person name="Goeker M."/>
        </authorList>
    </citation>
    <scope>NUCLEOTIDE SEQUENCE [LARGE SCALE GENOMIC DNA]</scope>
    <source>
        <strain evidence="1 2">DSM 45385</strain>
    </source>
</reference>
<dbReference type="EMBL" id="JACHIN010000005">
    <property type="protein sequence ID" value="MBB5078766.1"/>
    <property type="molecule type" value="Genomic_DNA"/>
</dbReference>
<gene>
    <name evidence="1" type="ORF">HNR40_004252</name>
</gene>
<organism evidence="1 2">
    <name type="scientific">Nonomuraea endophytica</name>
    <dbReference type="NCBI Taxonomy" id="714136"/>
    <lineage>
        <taxon>Bacteria</taxon>
        <taxon>Bacillati</taxon>
        <taxon>Actinomycetota</taxon>
        <taxon>Actinomycetes</taxon>
        <taxon>Streptosporangiales</taxon>
        <taxon>Streptosporangiaceae</taxon>
        <taxon>Nonomuraea</taxon>
    </lineage>
</organism>
<evidence type="ECO:0000313" key="1">
    <source>
        <dbReference type="EMBL" id="MBB5078766.1"/>
    </source>
</evidence>
<accession>A0A7W8A380</accession>
<name>A0A7W8A380_9ACTN</name>
<sequence>MFSITLTAAAREALRPDEVIFFEWHGIGVCCAHDGEFSARPVRRARLPRRARQLGDDPAFALPVAWMHLAGHAVTIDCHTWGRWRRFTTDLPCLGGTVR</sequence>
<evidence type="ECO:0000313" key="2">
    <source>
        <dbReference type="Proteomes" id="UP000568380"/>
    </source>
</evidence>
<dbReference type="AlphaFoldDB" id="A0A7W8A380"/>
<proteinExistence type="predicted"/>
<dbReference type="Proteomes" id="UP000568380">
    <property type="component" value="Unassembled WGS sequence"/>
</dbReference>